<evidence type="ECO:0000313" key="2">
    <source>
        <dbReference type="Proteomes" id="UP000031443"/>
    </source>
</evidence>
<evidence type="ECO:0000313" key="1">
    <source>
        <dbReference type="EMBL" id="EMP29606.1"/>
    </source>
</evidence>
<protein>
    <submittedName>
        <fullName evidence="1">Kin of IRRE-like protein 3</fullName>
    </submittedName>
</protein>
<dbReference type="EMBL" id="KB555015">
    <property type="protein sequence ID" value="EMP29606.1"/>
    <property type="molecule type" value="Genomic_DNA"/>
</dbReference>
<name>M7AVU2_CHEMY</name>
<accession>M7AVU2</accession>
<keyword evidence="2" id="KW-1185">Reference proteome</keyword>
<gene>
    <name evidence="1" type="ORF">UY3_13264</name>
</gene>
<sequence length="139" mass="15492">MHSACNLEQSQGLVTTAQKLWFSLSASPTPNAACEIQSIVLFERLWRSPPQHHLMHTFACRQDPAPCGAPPCSLSGPCATGCGTSPTKLGMHVGWHSQNRRKDELGLPRRGCCLVLGFMYKEKYRRMTEGKTCFDVKRK</sequence>
<organism evidence="1 2">
    <name type="scientific">Chelonia mydas</name>
    <name type="common">Green sea-turtle</name>
    <name type="synonym">Chelonia agassizi</name>
    <dbReference type="NCBI Taxonomy" id="8469"/>
    <lineage>
        <taxon>Eukaryota</taxon>
        <taxon>Metazoa</taxon>
        <taxon>Chordata</taxon>
        <taxon>Craniata</taxon>
        <taxon>Vertebrata</taxon>
        <taxon>Euteleostomi</taxon>
        <taxon>Archelosauria</taxon>
        <taxon>Testudinata</taxon>
        <taxon>Testudines</taxon>
        <taxon>Cryptodira</taxon>
        <taxon>Durocryptodira</taxon>
        <taxon>Americhelydia</taxon>
        <taxon>Chelonioidea</taxon>
        <taxon>Cheloniidae</taxon>
        <taxon>Chelonia</taxon>
    </lineage>
</organism>
<dbReference type="Proteomes" id="UP000031443">
    <property type="component" value="Unassembled WGS sequence"/>
</dbReference>
<dbReference type="AlphaFoldDB" id="M7AVU2"/>
<proteinExistence type="predicted"/>
<reference evidence="2" key="1">
    <citation type="journal article" date="2013" name="Nat. Genet.">
        <title>The draft genomes of soft-shell turtle and green sea turtle yield insights into the development and evolution of the turtle-specific body plan.</title>
        <authorList>
            <person name="Wang Z."/>
            <person name="Pascual-Anaya J."/>
            <person name="Zadissa A."/>
            <person name="Li W."/>
            <person name="Niimura Y."/>
            <person name="Huang Z."/>
            <person name="Li C."/>
            <person name="White S."/>
            <person name="Xiong Z."/>
            <person name="Fang D."/>
            <person name="Wang B."/>
            <person name="Ming Y."/>
            <person name="Chen Y."/>
            <person name="Zheng Y."/>
            <person name="Kuraku S."/>
            <person name="Pignatelli M."/>
            <person name="Herrero J."/>
            <person name="Beal K."/>
            <person name="Nozawa M."/>
            <person name="Li Q."/>
            <person name="Wang J."/>
            <person name="Zhang H."/>
            <person name="Yu L."/>
            <person name="Shigenobu S."/>
            <person name="Wang J."/>
            <person name="Liu J."/>
            <person name="Flicek P."/>
            <person name="Searle S."/>
            <person name="Wang J."/>
            <person name="Kuratani S."/>
            <person name="Yin Y."/>
            <person name="Aken B."/>
            <person name="Zhang G."/>
            <person name="Irie N."/>
        </authorList>
    </citation>
    <scope>NUCLEOTIDE SEQUENCE [LARGE SCALE GENOMIC DNA]</scope>
</reference>